<evidence type="ECO:0000313" key="5">
    <source>
        <dbReference type="Proteomes" id="UP000317881"/>
    </source>
</evidence>
<proteinExistence type="predicted"/>
<dbReference type="AlphaFoldDB" id="A0A4Y3VQP5"/>
<dbReference type="PANTHER" id="PTHR30466">
    <property type="entry name" value="FLAVIN REDUCTASE"/>
    <property type="match status" value="1"/>
</dbReference>
<dbReference type="Proteomes" id="UP000317881">
    <property type="component" value="Unassembled WGS sequence"/>
</dbReference>
<reference evidence="4 5" key="1">
    <citation type="submission" date="2019-06" db="EMBL/GenBank/DDBJ databases">
        <title>Whole genome shotgun sequence of Streptomyces spinoverrucosus NBRC 14228.</title>
        <authorList>
            <person name="Hosoyama A."/>
            <person name="Uohara A."/>
            <person name="Ohji S."/>
            <person name="Ichikawa N."/>
        </authorList>
    </citation>
    <scope>NUCLEOTIDE SEQUENCE [LARGE SCALE GENOMIC DNA]</scope>
    <source>
        <strain evidence="4 5">NBRC 14228</strain>
    </source>
</reference>
<keyword evidence="4" id="KW-0503">Monooxygenase</keyword>
<dbReference type="EMBL" id="BJND01000038">
    <property type="protein sequence ID" value="GEC07296.1"/>
    <property type="molecule type" value="Genomic_DNA"/>
</dbReference>
<dbReference type="Gene3D" id="2.30.110.10">
    <property type="entry name" value="Electron Transport, Fmn-binding Protein, Chain A"/>
    <property type="match status" value="1"/>
</dbReference>
<dbReference type="PANTHER" id="PTHR30466:SF1">
    <property type="entry name" value="FMN REDUCTASE (NADH) RUTF"/>
    <property type="match status" value="1"/>
</dbReference>
<accession>A0A4Y3VQP5</accession>
<organism evidence="4 5">
    <name type="scientific">Streptomyces spinoverrucosus</name>
    <dbReference type="NCBI Taxonomy" id="284043"/>
    <lineage>
        <taxon>Bacteria</taxon>
        <taxon>Bacillati</taxon>
        <taxon>Actinomycetota</taxon>
        <taxon>Actinomycetes</taxon>
        <taxon>Kitasatosporales</taxon>
        <taxon>Streptomycetaceae</taxon>
        <taxon>Streptomyces</taxon>
    </lineage>
</organism>
<gene>
    <name evidence="4" type="ORF">SSP24_49510</name>
</gene>
<dbReference type="GO" id="GO:0010181">
    <property type="term" value="F:FMN binding"/>
    <property type="evidence" value="ECO:0007669"/>
    <property type="project" value="InterPro"/>
</dbReference>
<feature type="domain" description="Flavin reductase like" evidence="3">
    <location>
        <begin position="26"/>
        <end position="170"/>
    </location>
</feature>
<sequence>MSAAARSLTRTPERQPIEPPSLRRVCGLFTTGVTVVTTGPSGRAEGTTVNSFTSVSLEPPLVLFCLHKRSRLHDLLQESGGFAVNFLSGRQQPLARHFAGKRPDAFAGVPHHFTADGLPALSEALAYIACTTVDVHAAGDHDIVIGEVVELGVPQHGQDPLIFFDGSLGPLETGAGRFSQAGEPPAPARVS</sequence>
<evidence type="ECO:0000313" key="4">
    <source>
        <dbReference type="EMBL" id="GEC07296.1"/>
    </source>
</evidence>
<dbReference type="SUPFAM" id="SSF50475">
    <property type="entry name" value="FMN-binding split barrel"/>
    <property type="match status" value="1"/>
</dbReference>
<keyword evidence="1" id="KW-0560">Oxidoreductase</keyword>
<keyword evidence="5" id="KW-1185">Reference proteome</keyword>
<dbReference type="RefSeq" id="WP_141311880.1">
    <property type="nucleotide sequence ID" value="NZ_BJND01000038.1"/>
</dbReference>
<evidence type="ECO:0000259" key="3">
    <source>
        <dbReference type="SMART" id="SM00903"/>
    </source>
</evidence>
<dbReference type="InterPro" id="IPR050268">
    <property type="entry name" value="NADH-dep_flavin_reductase"/>
</dbReference>
<comment type="caution">
    <text evidence="4">The sequence shown here is derived from an EMBL/GenBank/DDBJ whole genome shotgun (WGS) entry which is preliminary data.</text>
</comment>
<dbReference type="InterPro" id="IPR012349">
    <property type="entry name" value="Split_barrel_FMN-bd"/>
</dbReference>
<dbReference type="Pfam" id="PF01613">
    <property type="entry name" value="Flavin_Reduct"/>
    <property type="match status" value="1"/>
</dbReference>
<dbReference type="InterPro" id="IPR002563">
    <property type="entry name" value="Flavin_Rdtase-like_dom"/>
</dbReference>
<protein>
    <submittedName>
        <fullName evidence="4">Monooxygenase</fullName>
    </submittedName>
</protein>
<evidence type="ECO:0000256" key="2">
    <source>
        <dbReference type="SAM" id="MobiDB-lite"/>
    </source>
</evidence>
<dbReference type="OrthoDB" id="9792858at2"/>
<name>A0A4Y3VQP5_9ACTN</name>
<dbReference type="GO" id="GO:0004497">
    <property type="term" value="F:monooxygenase activity"/>
    <property type="evidence" value="ECO:0007669"/>
    <property type="project" value="UniProtKB-KW"/>
</dbReference>
<feature type="region of interest" description="Disordered" evidence="2">
    <location>
        <begin position="1"/>
        <end position="20"/>
    </location>
</feature>
<dbReference type="GO" id="GO:0042602">
    <property type="term" value="F:riboflavin reductase (NADPH) activity"/>
    <property type="evidence" value="ECO:0007669"/>
    <property type="project" value="TreeGrafter"/>
</dbReference>
<dbReference type="SMART" id="SM00903">
    <property type="entry name" value="Flavin_Reduct"/>
    <property type="match status" value="1"/>
</dbReference>
<evidence type="ECO:0000256" key="1">
    <source>
        <dbReference type="ARBA" id="ARBA00023002"/>
    </source>
</evidence>